<evidence type="ECO:0000256" key="9">
    <source>
        <dbReference type="ARBA" id="ARBA00022908"/>
    </source>
</evidence>
<keyword evidence="17" id="KW-1185">Reference proteome</keyword>
<evidence type="ECO:0000256" key="1">
    <source>
        <dbReference type="ARBA" id="ARBA00022578"/>
    </source>
</evidence>
<name>A0A8S0X4P6_CYCAE</name>
<keyword evidence="12" id="KW-0233">DNA recombination</keyword>
<dbReference type="GO" id="GO:0005634">
    <property type="term" value="C:nucleus"/>
    <property type="evidence" value="ECO:0007669"/>
    <property type="project" value="UniProtKB-ARBA"/>
</dbReference>
<dbReference type="GO" id="GO:0003887">
    <property type="term" value="F:DNA-directed DNA polymerase activity"/>
    <property type="evidence" value="ECO:0007669"/>
    <property type="project" value="UniProtKB-KW"/>
</dbReference>
<evidence type="ECO:0000256" key="5">
    <source>
        <dbReference type="ARBA" id="ARBA00022759"/>
    </source>
</evidence>
<evidence type="ECO:0000256" key="12">
    <source>
        <dbReference type="ARBA" id="ARBA00023172"/>
    </source>
</evidence>
<evidence type="ECO:0000256" key="8">
    <source>
        <dbReference type="ARBA" id="ARBA00022884"/>
    </source>
</evidence>
<dbReference type="EMBL" id="CACVBS010000057">
    <property type="protein sequence ID" value="CAA7267102.1"/>
    <property type="molecule type" value="Genomic_DNA"/>
</dbReference>
<feature type="domain" description="Integrase catalytic" evidence="15">
    <location>
        <begin position="37"/>
        <end position="209"/>
    </location>
</feature>
<organism evidence="16 17">
    <name type="scientific">Cyclocybe aegerita</name>
    <name type="common">Black poplar mushroom</name>
    <name type="synonym">Agrocybe aegerita</name>
    <dbReference type="NCBI Taxonomy" id="1973307"/>
    <lineage>
        <taxon>Eukaryota</taxon>
        <taxon>Fungi</taxon>
        <taxon>Dikarya</taxon>
        <taxon>Basidiomycota</taxon>
        <taxon>Agaricomycotina</taxon>
        <taxon>Agaricomycetes</taxon>
        <taxon>Agaricomycetidae</taxon>
        <taxon>Agaricales</taxon>
        <taxon>Agaricineae</taxon>
        <taxon>Bolbitiaceae</taxon>
        <taxon>Cyclocybe</taxon>
    </lineage>
</organism>
<comment type="caution">
    <text evidence="16">The sequence shown here is derived from an EMBL/GenBank/DDBJ whole genome shotgun (WGS) entry which is preliminary data.</text>
</comment>
<keyword evidence="9" id="KW-0229">DNA integration</keyword>
<evidence type="ECO:0000256" key="7">
    <source>
        <dbReference type="ARBA" id="ARBA00022842"/>
    </source>
</evidence>
<keyword evidence="8" id="KW-0694">RNA-binding</keyword>
<dbReference type="InterPro" id="IPR036397">
    <property type="entry name" value="RNaseH_sf"/>
</dbReference>
<keyword evidence="11" id="KW-0808">Transferase</keyword>
<dbReference type="InterPro" id="IPR001584">
    <property type="entry name" value="Integrase_cat-core"/>
</dbReference>
<dbReference type="PANTHER" id="PTHR42648">
    <property type="entry name" value="TRANSPOSASE, PUTATIVE-RELATED"/>
    <property type="match status" value="1"/>
</dbReference>
<evidence type="ECO:0000313" key="17">
    <source>
        <dbReference type="Proteomes" id="UP000467700"/>
    </source>
</evidence>
<dbReference type="GO" id="GO:0003723">
    <property type="term" value="F:RNA binding"/>
    <property type="evidence" value="ECO:0007669"/>
    <property type="project" value="UniProtKB-KW"/>
</dbReference>
<evidence type="ECO:0000256" key="4">
    <source>
        <dbReference type="ARBA" id="ARBA00022723"/>
    </source>
</evidence>
<dbReference type="InterPro" id="IPR012337">
    <property type="entry name" value="RNaseH-like_sf"/>
</dbReference>
<keyword evidence="6" id="KW-0378">Hydrolase</keyword>
<dbReference type="PROSITE" id="PS50994">
    <property type="entry name" value="INTEGRASE"/>
    <property type="match status" value="1"/>
</dbReference>
<evidence type="ECO:0000256" key="13">
    <source>
        <dbReference type="ARBA" id="ARBA00048173"/>
    </source>
</evidence>
<accession>A0A8S0X4P6</accession>
<dbReference type="AlphaFoldDB" id="A0A8S0X4P6"/>
<keyword evidence="7" id="KW-0460">Magnesium</keyword>
<dbReference type="OrthoDB" id="7691805at2759"/>
<evidence type="ECO:0000256" key="3">
    <source>
        <dbReference type="ARBA" id="ARBA00022722"/>
    </source>
</evidence>
<evidence type="ECO:0000256" key="14">
    <source>
        <dbReference type="ARBA" id="ARBA00049244"/>
    </source>
</evidence>
<keyword evidence="1" id="KW-0815">Transposition</keyword>
<dbReference type="GO" id="GO:0004519">
    <property type="term" value="F:endonuclease activity"/>
    <property type="evidence" value="ECO:0007669"/>
    <property type="project" value="UniProtKB-KW"/>
</dbReference>
<dbReference type="InterPro" id="IPR039537">
    <property type="entry name" value="Retrotran_Ty1/copia-like"/>
</dbReference>
<dbReference type="Pfam" id="PF25597">
    <property type="entry name" value="SH3_retrovirus"/>
    <property type="match status" value="1"/>
</dbReference>
<evidence type="ECO:0000313" key="16">
    <source>
        <dbReference type="EMBL" id="CAA7267102.1"/>
    </source>
</evidence>
<keyword evidence="10" id="KW-0695">RNA-directed DNA polymerase</keyword>
<keyword evidence="11" id="KW-0239">DNA-directed DNA polymerase</keyword>
<comment type="catalytic activity">
    <reaction evidence="13">
        <text>DNA(n) + a 2'-deoxyribonucleoside 5'-triphosphate = DNA(n+1) + diphosphate</text>
        <dbReference type="Rhea" id="RHEA:22508"/>
        <dbReference type="Rhea" id="RHEA-COMP:17339"/>
        <dbReference type="Rhea" id="RHEA-COMP:17340"/>
        <dbReference type="ChEBI" id="CHEBI:33019"/>
        <dbReference type="ChEBI" id="CHEBI:61560"/>
        <dbReference type="ChEBI" id="CHEBI:173112"/>
        <dbReference type="EC" id="2.7.7.49"/>
    </reaction>
</comment>
<gene>
    <name evidence="16" type="ORF">AAE3_LOCUS9253</name>
</gene>
<dbReference type="SUPFAM" id="SSF53098">
    <property type="entry name" value="Ribonuclease H-like"/>
    <property type="match status" value="1"/>
</dbReference>
<keyword evidence="2" id="KW-0548">Nucleotidyltransferase</keyword>
<keyword evidence="5" id="KW-0255">Endonuclease</keyword>
<keyword evidence="3" id="KW-0540">Nuclease</keyword>
<dbReference type="GO" id="GO:0006310">
    <property type="term" value="P:DNA recombination"/>
    <property type="evidence" value="ECO:0007669"/>
    <property type="project" value="UniProtKB-KW"/>
</dbReference>
<dbReference type="GO" id="GO:0032196">
    <property type="term" value="P:transposition"/>
    <property type="evidence" value="ECO:0007669"/>
    <property type="project" value="UniProtKB-KW"/>
</dbReference>
<sequence length="433" mass="47976">MARKDLVDGLRIMDGDRAPGMCEDCIYGKQTSRPYDEDYMPETELLALVHVDLWGPTRVRSTGGARYLMVFTDDASSFCKAYFLSEKSGDATLQAIKEYRAESEHQTDRKLKKLHLDMGKEFLNWACEEYCREAGIVLKSMAPYVHASNGVPEQTNHTVVEGVRCLLCDSGLPPSLWADAAATSVYTRNLIPSSRHPGKVPAEVWTGKRQDVSHLHPFGCTAYAKVPKEVNPSKIGPISIKYSLIGYYDRDAYKLFDCHTGKVIKSQDIIFEEGTGHHTLPAAPPPTDSDDMYDIFAPTPTDDTEAGDRTPGRVVREALPVAPQTHPTDVLHDALPMPMQPATPADPHPTATNTLPFPDTAPRRLAHTAHLTTAILESHESEEWLTQAKSDGLDWATDSSKPQTMLATDFPSFHTELDDYMAMLALSSDHHLL</sequence>
<dbReference type="InterPro" id="IPR057670">
    <property type="entry name" value="SH3_retrovirus"/>
</dbReference>
<dbReference type="Proteomes" id="UP000467700">
    <property type="component" value="Unassembled WGS sequence"/>
</dbReference>
<comment type="catalytic activity">
    <reaction evidence="14">
        <text>DNA(n) + a 2'-deoxyribonucleoside 5'-triphosphate = DNA(n+1) + diphosphate</text>
        <dbReference type="Rhea" id="RHEA:22508"/>
        <dbReference type="Rhea" id="RHEA-COMP:17339"/>
        <dbReference type="Rhea" id="RHEA-COMP:17340"/>
        <dbReference type="ChEBI" id="CHEBI:33019"/>
        <dbReference type="ChEBI" id="CHEBI:61560"/>
        <dbReference type="ChEBI" id="CHEBI:173112"/>
        <dbReference type="EC" id="2.7.7.7"/>
    </reaction>
</comment>
<reference evidence="16 17" key="1">
    <citation type="submission" date="2020-01" db="EMBL/GenBank/DDBJ databases">
        <authorList>
            <person name="Gupta K D."/>
        </authorList>
    </citation>
    <scope>NUCLEOTIDE SEQUENCE [LARGE SCALE GENOMIC DNA]</scope>
</reference>
<dbReference type="GO" id="GO:0015074">
    <property type="term" value="P:DNA integration"/>
    <property type="evidence" value="ECO:0007669"/>
    <property type="project" value="UniProtKB-KW"/>
</dbReference>
<evidence type="ECO:0000259" key="15">
    <source>
        <dbReference type="PROSITE" id="PS50994"/>
    </source>
</evidence>
<dbReference type="GO" id="GO:0003964">
    <property type="term" value="F:RNA-directed DNA polymerase activity"/>
    <property type="evidence" value="ECO:0007669"/>
    <property type="project" value="UniProtKB-KW"/>
</dbReference>
<evidence type="ECO:0000256" key="11">
    <source>
        <dbReference type="ARBA" id="ARBA00022932"/>
    </source>
</evidence>
<evidence type="ECO:0000256" key="6">
    <source>
        <dbReference type="ARBA" id="ARBA00022801"/>
    </source>
</evidence>
<dbReference type="GO" id="GO:0016787">
    <property type="term" value="F:hydrolase activity"/>
    <property type="evidence" value="ECO:0007669"/>
    <property type="project" value="UniProtKB-KW"/>
</dbReference>
<evidence type="ECO:0000256" key="2">
    <source>
        <dbReference type="ARBA" id="ARBA00022695"/>
    </source>
</evidence>
<proteinExistence type="predicted"/>
<protein>
    <recommendedName>
        <fullName evidence="15">Integrase catalytic domain-containing protein</fullName>
    </recommendedName>
</protein>
<dbReference type="PANTHER" id="PTHR42648:SF11">
    <property type="entry name" value="TRANSPOSON TY4-P GAG-POL POLYPROTEIN"/>
    <property type="match status" value="1"/>
</dbReference>
<evidence type="ECO:0000256" key="10">
    <source>
        <dbReference type="ARBA" id="ARBA00022918"/>
    </source>
</evidence>
<dbReference type="Gene3D" id="3.30.420.10">
    <property type="entry name" value="Ribonuclease H-like superfamily/Ribonuclease H"/>
    <property type="match status" value="1"/>
</dbReference>
<dbReference type="GO" id="GO:0046872">
    <property type="term" value="F:metal ion binding"/>
    <property type="evidence" value="ECO:0007669"/>
    <property type="project" value="UniProtKB-KW"/>
</dbReference>
<keyword evidence="4" id="KW-0479">Metal-binding</keyword>